<keyword evidence="1" id="KW-1133">Transmembrane helix</keyword>
<evidence type="ECO:0000256" key="1">
    <source>
        <dbReference type="SAM" id="Phobius"/>
    </source>
</evidence>
<sequence length="221" mass="23608">MDGNNTRKTVLNLLIAFVILAVVVFLLFLGPAFVSTTMPNDSYMIEITGLSGLAVNGTATVMIPVPANAEGELVIFESSSVRQPAGWRTAIRETQYGKMLAFTTTEDYAPDIFVSSSEFETKEEPRLLVPVLATPDNASVAEFARISSGTYTTVVFLDGFVPPENATSISFDLRYQGGGGVKHLIKENVWTATVNTAVPSTKSGFVPVSAGYHVAAGGIYL</sequence>
<reference evidence="2 3" key="1">
    <citation type="submission" date="2020-05" db="EMBL/GenBank/DDBJ databases">
        <title>Isolation and characterization of methanoarchaea from a cold seep at offshore SW Taiwan.</title>
        <authorList>
            <person name="Chen Y.-W."/>
            <person name="Chen S.-C."/>
            <person name="Lai M.-C."/>
        </authorList>
    </citation>
    <scope>NUCLEOTIDE SEQUENCE [LARGE SCALE GENOMIC DNA]</scope>
    <source>
        <strain evidence="2 3">YWC-01</strain>
    </source>
</reference>
<dbReference type="RefSeq" id="WP_317295103.1">
    <property type="nucleotide sequence ID" value="NZ_JABFFQ010000001.1"/>
</dbReference>
<feature type="transmembrane region" description="Helical" evidence="1">
    <location>
        <begin position="12"/>
        <end position="34"/>
    </location>
</feature>
<protein>
    <recommendedName>
        <fullName evidence="4">DUF1616 domain-containing protein</fullName>
    </recommendedName>
</protein>
<organism evidence="2 3">
    <name type="scientific">Methanoculleus nereidis</name>
    <dbReference type="NCBI Taxonomy" id="2735141"/>
    <lineage>
        <taxon>Archaea</taxon>
        <taxon>Methanobacteriati</taxon>
        <taxon>Methanobacteriota</taxon>
        <taxon>Stenosarchaea group</taxon>
        <taxon>Methanomicrobia</taxon>
        <taxon>Methanomicrobiales</taxon>
        <taxon>Methanomicrobiaceae</taxon>
        <taxon>Methanoculleus</taxon>
    </lineage>
</organism>
<name>A0ABU3YZX3_9EURY</name>
<evidence type="ECO:0008006" key="4">
    <source>
        <dbReference type="Google" id="ProtNLM"/>
    </source>
</evidence>
<keyword evidence="3" id="KW-1185">Reference proteome</keyword>
<dbReference type="EMBL" id="JABFFQ010000001">
    <property type="protein sequence ID" value="MDV4341890.1"/>
    <property type="molecule type" value="Genomic_DNA"/>
</dbReference>
<accession>A0ABU3YZX3</accession>
<dbReference type="Proteomes" id="UP001273768">
    <property type="component" value="Unassembled WGS sequence"/>
</dbReference>
<keyword evidence="1" id="KW-0472">Membrane</keyword>
<keyword evidence="1" id="KW-0812">Transmembrane</keyword>
<evidence type="ECO:0000313" key="3">
    <source>
        <dbReference type="Proteomes" id="UP001273768"/>
    </source>
</evidence>
<proteinExistence type="predicted"/>
<evidence type="ECO:0000313" key="2">
    <source>
        <dbReference type="EMBL" id="MDV4341890.1"/>
    </source>
</evidence>
<comment type="caution">
    <text evidence="2">The sequence shown here is derived from an EMBL/GenBank/DDBJ whole genome shotgun (WGS) entry which is preliminary data.</text>
</comment>
<gene>
    <name evidence="2" type="ORF">HL657_01590</name>
</gene>